<accession>A0A0V1M7M4</accession>
<dbReference type="EMBL" id="JYDO01000190">
    <property type="protein sequence ID" value="KRZ67628.1"/>
    <property type="molecule type" value="Genomic_DNA"/>
</dbReference>
<dbReference type="Proteomes" id="UP000054843">
    <property type="component" value="Unassembled WGS sequence"/>
</dbReference>
<sequence>MLNAISKVAPLRNYDGDAMLSRQTIVMCQRSLKSSFNQVLILTVVLRALFVLVTNSIFTGSLIPDAADRNNLFTESQIYKGKRSFHRYLRATLLYCSTVLESLKRTLQD</sequence>
<organism evidence="1 2">
    <name type="scientific">Trichinella papuae</name>
    <dbReference type="NCBI Taxonomy" id="268474"/>
    <lineage>
        <taxon>Eukaryota</taxon>
        <taxon>Metazoa</taxon>
        <taxon>Ecdysozoa</taxon>
        <taxon>Nematoda</taxon>
        <taxon>Enoplea</taxon>
        <taxon>Dorylaimia</taxon>
        <taxon>Trichinellida</taxon>
        <taxon>Trichinellidae</taxon>
        <taxon>Trichinella</taxon>
    </lineage>
</organism>
<reference evidence="1 2" key="1">
    <citation type="submission" date="2015-01" db="EMBL/GenBank/DDBJ databases">
        <title>Evolution of Trichinella species and genotypes.</title>
        <authorList>
            <person name="Korhonen P.K."/>
            <person name="Edoardo P."/>
            <person name="Giuseppe L.R."/>
            <person name="Gasser R.B."/>
        </authorList>
    </citation>
    <scope>NUCLEOTIDE SEQUENCE [LARGE SCALE GENOMIC DNA]</scope>
    <source>
        <strain evidence="1">ISS1980</strain>
    </source>
</reference>
<dbReference type="AlphaFoldDB" id="A0A0V1M7M4"/>
<comment type="caution">
    <text evidence="1">The sequence shown here is derived from an EMBL/GenBank/DDBJ whole genome shotgun (WGS) entry which is preliminary data.</text>
</comment>
<evidence type="ECO:0000313" key="2">
    <source>
        <dbReference type="Proteomes" id="UP000054843"/>
    </source>
</evidence>
<proteinExistence type="predicted"/>
<evidence type="ECO:0000313" key="1">
    <source>
        <dbReference type="EMBL" id="KRZ67628.1"/>
    </source>
</evidence>
<keyword evidence="2" id="KW-1185">Reference proteome</keyword>
<gene>
    <name evidence="1" type="ORF">T10_8552</name>
</gene>
<protein>
    <submittedName>
        <fullName evidence="1">Uncharacterized protein</fullName>
    </submittedName>
</protein>
<name>A0A0V1M7M4_9BILA</name>